<dbReference type="EMBL" id="BX571874">
    <property type="protein sequence ID" value="CAE16841.1"/>
    <property type="molecule type" value="Genomic_DNA"/>
</dbReference>
<proteinExistence type="predicted"/>
<name>Q7MZ38_PHOLL</name>
<dbReference type="AlphaFoldDB" id="Q7MZ38"/>
<evidence type="ECO:0000313" key="3">
    <source>
        <dbReference type="Proteomes" id="UP000002514"/>
    </source>
</evidence>
<protein>
    <submittedName>
        <fullName evidence="2">Photorhabdus luminescens subsp. laumondii TTO1 complete genome segment 16/17</fullName>
    </submittedName>
</protein>
<gene>
    <name evidence="2" type="ordered locus">plu4469</name>
</gene>
<sequence length="55" mass="6068">MQSQEAAQSALPMPRNTSTAARSGAQVSFRAGQCRLFLPFSPRAREMQLVEIEKS</sequence>
<reference evidence="3" key="1">
    <citation type="journal article" date="2003" name="Nat. Biotechnol.">
        <title>The genome sequence of the entomopathogenic bacterium Photorhabdus luminescens.</title>
        <authorList>
            <person name="Duchaud E."/>
            <person name="Rusniok C."/>
            <person name="Frangeul L."/>
            <person name="Buchrieser C."/>
            <person name="Givaudan A."/>
            <person name="Taourit S."/>
            <person name="Bocs S."/>
            <person name="Boursaux-Eude C."/>
            <person name="Chandler M."/>
            <person name="Charles J.-F."/>
            <person name="Dassa E."/>
            <person name="Derose R."/>
            <person name="Derzelle S."/>
            <person name="Freyssinet G."/>
            <person name="Gaudriault S."/>
            <person name="Medigue C."/>
            <person name="Lanois A."/>
            <person name="Powell K."/>
            <person name="Siguier P."/>
            <person name="Vincent R."/>
            <person name="Wingate V."/>
            <person name="Zouine M."/>
            <person name="Glaser P."/>
            <person name="Boemare N."/>
            <person name="Danchin A."/>
            <person name="Kunst F."/>
        </authorList>
    </citation>
    <scope>NUCLEOTIDE SEQUENCE [LARGE SCALE GENOMIC DNA]</scope>
    <source>
        <strain evidence="3">DSM 15139 / CIP 105565 / TT01</strain>
    </source>
</reference>
<dbReference type="STRING" id="243265.plu4469"/>
<evidence type="ECO:0000313" key="2">
    <source>
        <dbReference type="EMBL" id="CAE16841.1"/>
    </source>
</evidence>
<evidence type="ECO:0000256" key="1">
    <source>
        <dbReference type="SAM" id="MobiDB-lite"/>
    </source>
</evidence>
<dbReference type="Proteomes" id="UP000002514">
    <property type="component" value="Chromosome"/>
</dbReference>
<feature type="region of interest" description="Disordered" evidence="1">
    <location>
        <begin position="1"/>
        <end position="25"/>
    </location>
</feature>
<dbReference type="HOGENOM" id="CLU_3028309_0_0_6"/>
<organism evidence="2 3">
    <name type="scientific">Photorhabdus laumondii subsp. laumondii (strain DSM 15139 / CIP 105565 / TT01)</name>
    <name type="common">Photorhabdus luminescens subsp. laumondii</name>
    <dbReference type="NCBI Taxonomy" id="243265"/>
    <lineage>
        <taxon>Bacteria</taxon>
        <taxon>Pseudomonadati</taxon>
        <taxon>Pseudomonadota</taxon>
        <taxon>Gammaproteobacteria</taxon>
        <taxon>Enterobacterales</taxon>
        <taxon>Morganellaceae</taxon>
        <taxon>Photorhabdus</taxon>
    </lineage>
</organism>
<accession>Q7MZ38</accession>
<keyword evidence="3" id="KW-1185">Reference proteome</keyword>
<dbReference type="KEGG" id="plu:plu4469"/>